<evidence type="ECO:0000313" key="6">
    <source>
        <dbReference type="Proteomes" id="UP001329430"/>
    </source>
</evidence>
<dbReference type="FunFam" id="3.30.300.30:FF:000007">
    <property type="entry name" value="4-coumarate--CoA ligase 2"/>
    <property type="match status" value="1"/>
</dbReference>
<dbReference type="EMBL" id="JAVRBK010000005">
    <property type="protein sequence ID" value="KAK5643728.1"/>
    <property type="molecule type" value="Genomic_DNA"/>
</dbReference>
<evidence type="ECO:0000256" key="2">
    <source>
        <dbReference type="ARBA" id="ARBA00006432"/>
    </source>
</evidence>
<comment type="similarity">
    <text evidence="2">Belongs to the ATP-dependent AMP-binding enzyme family.</text>
</comment>
<proteinExistence type="inferred from homology"/>
<protein>
    <recommendedName>
        <fullName evidence="4">AMP-binding enzyme C-terminal domain-containing protein</fullName>
    </recommendedName>
</protein>
<dbReference type="Gene3D" id="3.40.50.12780">
    <property type="entry name" value="N-terminal domain of ligase-like"/>
    <property type="match status" value="1"/>
</dbReference>
<dbReference type="InterPro" id="IPR042099">
    <property type="entry name" value="ANL_N_sf"/>
</dbReference>
<comment type="caution">
    <text evidence="5">The sequence shown here is derived from an EMBL/GenBank/DDBJ whole genome shotgun (WGS) entry which is preliminary data.</text>
</comment>
<evidence type="ECO:0000256" key="1">
    <source>
        <dbReference type="ARBA" id="ARBA00004275"/>
    </source>
</evidence>
<dbReference type="GO" id="GO:0004467">
    <property type="term" value="F:long-chain fatty acid-CoA ligase activity"/>
    <property type="evidence" value="ECO:0007669"/>
    <property type="project" value="TreeGrafter"/>
</dbReference>
<feature type="domain" description="AMP-binding enzyme C-terminal" evidence="4">
    <location>
        <begin position="192"/>
        <end position="267"/>
    </location>
</feature>
<comment type="subcellular location">
    <subcellularLocation>
        <location evidence="1">Peroxisome</location>
    </subcellularLocation>
</comment>
<evidence type="ECO:0000256" key="3">
    <source>
        <dbReference type="ARBA" id="ARBA00023140"/>
    </source>
</evidence>
<sequence length="282" mass="32606">MIRDLNTRNREYIKQPRKLSSVTLLKKNVCNKLLGLVMIQLRPHKCRFSINLAKTKIYVMTVYSRRMKETRTNLEEIIEEKWAGIIIIDATIGKESEVQERKRDREETDKGLSFDNPDFEIHSPYEPGELMIKGPQVMKGYYKRKHETESAFVDGWFKTGGLVHYDEHKMFFVTERLKEMIKVKGHQVAPAELEEILRHHPDLLEAGVIGVPHEVYGEVPRAYVVLKPNHKVNVENINKYVSENVANYKQLRGGIRIVDHLPKTSTLKISRSALRKSAGSGE</sequence>
<dbReference type="InterPro" id="IPR025110">
    <property type="entry name" value="AMP-bd_C"/>
</dbReference>
<name>A0AAN7VEC3_9COLE</name>
<dbReference type="SUPFAM" id="SSF56801">
    <property type="entry name" value="Acetyl-CoA synthetase-like"/>
    <property type="match status" value="1"/>
</dbReference>
<keyword evidence="3" id="KW-0576">Peroxisome</keyword>
<dbReference type="Proteomes" id="UP001329430">
    <property type="component" value="Chromosome 5"/>
</dbReference>
<dbReference type="GO" id="GO:0046949">
    <property type="term" value="P:fatty-acyl-CoA biosynthetic process"/>
    <property type="evidence" value="ECO:0007669"/>
    <property type="project" value="TreeGrafter"/>
</dbReference>
<dbReference type="Pfam" id="PF13193">
    <property type="entry name" value="AMP-binding_C"/>
    <property type="match status" value="1"/>
</dbReference>
<evidence type="ECO:0000313" key="5">
    <source>
        <dbReference type="EMBL" id="KAK5643728.1"/>
    </source>
</evidence>
<dbReference type="InterPro" id="IPR045851">
    <property type="entry name" value="AMP-bd_C_sf"/>
</dbReference>
<keyword evidence="6" id="KW-1185">Reference proteome</keyword>
<dbReference type="GO" id="GO:0005777">
    <property type="term" value="C:peroxisome"/>
    <property type="evidence" value="ECO:0007669"/>
    <property type="project" value="UniProtKB-SubCell"/>
</dbReference>
<dbReference type="PANTHER" id="PTHR24096">
    <property type="entry name" value="LONG-CHAIN-FATTY-ACID--COA LIGASE"/>
    <property type="match status" value="1"/>
</dbReference>
<dbReference type="Gene3D" id="3.30.300.30">
    <property type="match status" value="1"/>
</dbReference>
<accession>A0AAN7VEC3</accession>
<evidence type="ECO:0000259" key="4">
    <source>
        <dbReference type="Pfam" id="PF13193"/>
    </source>
</evidence>
<gene>
    <name evidence="5" type="ORF">RI129_007573</name>
</gene>
<dbReference type="AlphaFoldDB" id="A0AAN7VEC3"/>
<organism evidence="5 6">
    <name type="scientific">Pyrocoelia pectoralis</name>
    <dbReference type="NCBI Taxonomy" id="417401"/>
    <lineage>
        <taxon>Eukaryota</taxon>
        <taxon>Metazoa</taxon>
        <taxon>Ecdysozoa</taxon>
        <taxon>Arthropoda</taxon>
        <taxon>Hexapoda</taxon>
        <taxon>Insecta</taxon>
        <taxon>Pterygota</taxon>
        <taxon>Neoptera</taxon>
        <taxon>Endopterygota</taxon>
        <taxon>Coleoptera</taxon>
        <taxon>Polyphaga</taxon>
        <taxon>Elateriformia</taxon>
        <taxon>Elateroidea</taxon>
        <taxon>Lampyridae</taxon>
        <taxon>Lampyrinae</taxon>
        <taxon>Pyrocoelia</taxon>
    </lineage>
</organism>
<dbReference type="PANTHER" id="PTHR24096:SF422">
    <property type="entry name" value="BCDNA.GH02901"/>
    <property type="match status" value="1"/>
</dbReference>
<reference evidence="5 6" key="1">
    <citation type="journal article" date="2024" name="Insects">
        <title>An Improved Chromosome-Level Genome Assembly of the Firefly Pyrocoelia pectoralis.</title>
        <authorList>
            <person name="Fu X."/>
            <person name="Meyer-Rochow V.B."/>
            <person name="Ballantyne L."/>
            <person name="Zhu X."/>
        </authorList>
    </citation>
    <scope>NUCLEOTIDE SEQUENCE [LARGE SCALE GENOMIC DNA]</scope>
    <source>
        <strain evidence="5">XCY_ONT2</strain>
    </source>
</reference>